<gene>
    <name evidence="1" type="primary">Nfu_g_1_009954</name>
</gene>
<evidence type="ECO:0000313" key="1">
    <source>
        <dbReference type="EMBL" id="SBQ67120.1"/>
    </source>
</evidence>
<dbReference type="AlphaFoldDB" id="A0A1A8G5Z9"/>
<reference evidence="1" key="1">
    <citation type="submission" date="2016-05" db="EMBL/GenBank/DDBJ databases">
        <authorList>
            <person name="Lavstsen T."/>
            <person name="Jespersen J.S."/>
        </authorList>
    </citation>
    <scope>NUCLEOTIDE SEQUENCE</scope>
    <source>
        <tissue evidence="1">Brain</tissue>
    </source>
</reference>
<name>A0A1A8G5Z9_9TELE</name>
<feature type="non-terminal residue" evidence="1">
    <location>
        <position position="1"/>
    </location>
</feature>
<sequence>DELCRLLASRTKARRKTFQSRFQSCAKFVCLQCDMSDAWGQKRVSV</sequence>
<accession>A0A1A8G5Z9</accession>
<dbReference type="EMBL" id="HAEB01020593">
    <property type="protein sequence ID" value="SBQ67120.1"/>
    <property type="molecule type" value="Transcribed_RNA"/>
</dbReference>
<protein>
    <submittedName>
        <fullName evidence="1">Uncharacterized protein</fullName>
    </submittedName>
</protein>
<organism evidence="1">
    <name type="scientific">Nothobranchius korthausae</name>
    <dbReference type="NCBI Taxonomy" id="1143690"/>
    <lineage>
        <taxon>Eukaryota</taxon>
        <taxon>Metazoa</taxon>
        <taxon>Chordata</taxon>
        <taxon>Craniata</taxon>
        <taxon>Vertebrata</taxon>
        <taxon>Euteleostomi</taxon>
        <taxon>Actinopterygii</taxon>
        <taxon>Neopterygii</taxon>
        <taxon>Teleostei</taxon>
        <taxon>Neoteleostei</taxon>
        <taxon>Acanthomorphata</taxon>
        <taxon>Ovalentaria</taxon>
        <taxon>Atherinomorphae</taxon>
        <taxon>Cyprinodontiformes</taxon>
        <taxon>Nothobranchiidae</taxon>
        <taxon>Nothobranchius</taxon>
    </lineage>
</organism>
<proteinExistence type="predicted"/>
<feature type="non-terminal residue" evidence="1">
    <location>
        <position position="46"/>
    </location>
</feature>
<reference evidence="1" key="2">
    <citation type="submission" date="2016-06" db="EMBL/GenBank/DDBJ databases">
        <title>The genome of a short-lived fish provides insights into sex chromosome evolution and the genetic control of aging.</title>
        <authorList>
            <person name="Reichwald K."/>
            <person name="Felder M."/>
            <person name="Petzold A."/>
            <person name="Koch P."/>
            <person name="Groth M."/>
            <person name="Platzer M."/>
        </authorList>
    </citation>
    <scope>NUCLEOTIDE SEQUENCE</scope>
    <source>
        <tissue evidence="1">Brain</tissue>
    </source>
</reference>